<dbReference type="InterPro" id="IPR058752">
    <property type="entry name" value="RDRP_C_head"/>
</dbReference>
<comment type="similarity">
    <text evidence="1 8">Belongs to the RdRP family.</text>
</comment>
<dbReference type="Pfam" id="PF26253">
    <property type="entry name" value="RdRP_head"/>
    <property type="match status" value="1"/>
</dbReference>
<evidence type="ECO:0000256" key="4">
    <source>
        <dbReference type="ARBA" id="ARBA00022695"/>
    </source>
</evidence>
<keyword evidence="4 8" id="KW-0548">Nucleotidyltransferase</keyword>
<dbReference type="EC" id="2.7.7.48" evidence="8"/>
<name>A0A087U1Q3_STEMI</name>
<dbReference type="OrthoDB" id="6513042at2759"/>
<keyword evidence="3 8" id="KW-0808">Transferase</keyword>
<keyword evidence="5 8" id="KW-0694">RNA-binding</keyword>
<evidence type="ECO:0000256" key="8">
    <source>
        <dbReference type="RuleBase" id="RU363098"/>
    </source>
</evidence>
<proteinExistence type="inferred from homology"/>
<evidence type="ECO:0000259" key="9">
    <source>
        <dbReference type="Pfam" id="PF05183"/>
    </source>
</evidence>
<dbReference type="EMBL" id="KK117736">
    <property type="protein sequence ID" value="KFM71292.1"/>
    <property type="molecule type" value="Genomic_DNA"/>
</dbReference>
<comment type="catalytic activity">
    <reaction evidence="7 8">
        <text>RNA(n) + a ribonucleoside 5'-triphosphate = RNA(n+1) + diphosphate</text>
        <dbReference type="Rhea" id="RHEA:21248"/>
        <dbReference type="Rhea" id="RHEA-COMP:14527"/>
        <dbReference type="Rhea" id="RHEA-COMP:17342"/>
        <dbReference type="ChEBI" id="CHEBI:33019"/>
        <dbReference type="ChEBI" id="CHEBI:61557"/>
        <dbReference type="ChEBI" id="CHEBI:140395"/>
        <dbReference type="EC" id="2.7.7.48"/>
    </reaction>
</comment>
<keyword evidence="6" id="KW-0943">RNA-mediated gene silencing</keyword>
<dbReference type="OMA" id="TRIACHE"/>
<dbReference type="PANTHER" id="PTHR23079:SF55">
    <property type="entry name" value="RNA-DIRECTED RNA POLYMERASE"/>
    <property type="match status" value="1"/>
</dbReference>
<keyword evidence="12" id="KW-1185">Reference proteome</keyword>
<dbReference type="Proteomes" id="UP000054359">
    <property type="component" value="Unassembled WGS sequence"/>
</dbReference>
<protein>
    <recommendedName>
        <fullName evidence="8">RNA-dependent RNA polymerase</fullName>
        <ecNumber evidence="8">2.7.7.48</ecNumber>
    </recommendedName>
</protein>
<reference evidence="11 12" key="1">
    <citation type="submission" date="2013-11" db="EMBL/GenBank/DDBJ databases">
        <title>Genome sequencing of Stegodyphus mimosarum.</title>
        <authorList>
            <person name="Bechsgaard J."/>
        </authorList>
    </citation>
    <scope>NUCLEOTIDE SEQUENCE [LARGE SCALE GENOMIC DNA]</scope>
</reference>
<dbReference type="GO" id="GO:0031380">
    <property type="term" value="C:nuclear RNA-directed RNA polymerase complex"/>
    <property type="evidence" value="ECO:0007669"/>
    <property type="project" value="TreeGrafter"/>
</dbReference>
<evidence type="ECO:0000256" key="2">
    <source>
        <dbReference type="ARBA" id="ARBA00022484"/>
    </source>
</evidence>
<dbReference type="GO" id="GO:0003968">
    <property type="term" value="F:RNA-directed RNA polymerase activity"/>
    <property type="evidence" value="ECO:0007669"/>
    <property type="project" value="UniProtKB-KW"/>
</dbReference>
<organism evidence="11 12">
    <name type="scientific">Stegodyphus mimosarum</name>
    <name type="common">African social velvet spider</name>
    <dbReference type="NCBI Taxonomy" id="407821"/>
    <lineage>
        <taxon>Eukaryota</taxon>
        <taxon>Metazoa</taxon>
        <taxon>Ecdysozoa</taxon>
        <taxon>Arthropoda</taxon>
        <taxon>Chelicerata</taxon>
        <taxon>Arachnida</taxon>
        <taxon>Araneae</taxon>
        <taxon>Araneomorphae</taxon>
        <taxon>Entelegynae</taxon>
        <taxon>Eresoidea</taxon>
        <taxon>Eresidae</taxon>
        <taxon>Stegodyphus</taxon>
    </lineage>
</organism>
<evidence type="ECO:0000313" key="11">
    <source>
        <dbReference type="EMBL" id="KFM71292.1"/>
    </source>
</evidence>
<evidence type="ECO:0000256" key="7">
    <source>
        <dbReference type="ARBA" id="ARBA00048744"/>
    </source>
</evidence>
<sequence>MTEMNFRIIIVQQTSEEVKLEACVKEITPKIEACGLVVNSLNFVNLQNVDNEDYVEVEELSIHVQAIFHDNMRLEKRTLYEDFCEKWKNQYLPNHCPVLVLYENDSFINKRLSCHSYGTYSNISFGVLPHNGLFLEYASFDSDSYAIDFYHDTRNLQIMYDNYEMRSSYDNIRKIFINIDSCPCEMFLDLCNPPLIFRLERRCNDTNEEYIVDHRAGVLPSNGSKIDSDTLGRSNVLKLSINDLDIAKEIIGRIHFRCSEKPIHYFNVVSRRKKLPLDPVIDFFHFGCTYTLTAIIKRNFTMVEQTTNIEGEITRLDILCKKDGDCLENALIDILKAVDSGLIVNLWIEVQKQFTHYLNSKDEINYIHYIVPLKSRMIRRITLTPTRQVLWPPEIMYENRVLRNFDSEYALRISFRDDNMKKLSYCASYAEPCILQSAVKEPMLEGIRIGRRLYEFLAWSNSQIHDHGVWMYARDRDGNTVRDIREWMGDFSHIHSVSKYMARMGQCFSQTEDAISVPLDPSHIRIEDDIEDGYDFVNAKPYCFSEGIGKISVKLANEVHNALGHDKRCSAFQIRYGGYKGMLLIDPTLEGTNIVFRKSMEKFNSPGNTRLEIARTSAPVKLQLNRPFIAILNDLGIRHRTFLKLQEDALNTLMKILFEEEKATSYLLSRTPSSLFPYKELSGSGIYLTTEPYFRSLLLALHRHHGEKLKSKTNIPIDPSHGRNMLGVLDETGILNYGEVFIQCTKDISKGETAKDTVIIKGEVVVTKNPCLLPGDVRKFIAVDVPQLHHVVDCIVFPSRGPRPHPNEMAGSDLDGDEYAVLWLTDLIFHHQNHMPGDFENVTEPNDIFIEVPEMVNFLAKYIKNDQVGIIANAHLAHADRSSIFSNKCIAIAKKFHIAVDFAKHGRNVHLYPLERPNEFPDFMENNRKETYKSRKALGKMYRICKDFESENENASDYSNIQVDPYLIYPGWEKYKDDALKSRNKYNALLRSVLRNYGIQHEAEAFSGAFTKLHCRFQERNDRAEVEKVIIGCIKRLSKSTHEDFLDEFRNAADINSTQEYILQKASAWYIVTYNDSGTKFLSFPWTVSTYLSNIKIKNSSFNPLPVSPLIANMDEQIKLCEAKNILPHPSETDNWLEYEFLCDPITVKLASRVLILWAQDEQIIDRSGYSQTGFLYPSILIKLFLHVAELVHYVFKKGKQTPATEKKVFSPASLVLEFLRFCTALRFYNKNEISSMIPFSVYKYSKLAKSAVVAYHRFALSGEFHCLNVERNNIEEKMEMKPIQIESKIFPKVPIPTQMLQKAQDALIKYSGVENVRMREIRQTKKVCVSAYGSENSIQVLKSILRKKHVVLRTLFIDGRMPDE</sequence>
<evidence type="ECO:0000256" key="3">
    <source>
        <dbReference type="ARBA" id="ARBA00022679"/>
    </source>
</evidence>
<dbReference type="InterPro" id="IPR007855">
    <property type="entry name" value="RDRP"/>
</dbReference>
<evidence type="ECO:0000259" key="10">
    <source>
        <dbReference type="Pfam" id="PF26253"/>
    </source>
</evidence>
<dbReference type="InterPro" id="IPR057596">
    <property type="entry name" value="RDRP_core"/>
</dbReference>
<dbReference type="GO" id="GO:0003723">
    <property type="term" value="F:RNA binding"/>
    <property type="evidence" value="ECO:0007669"/>
    <property type="project" value="UniProtKB-KW"/>
</dbReference>
<dbReference type="STRING" id="407821.A0A087U1Q3"/>
<feature type="domain" description="RDRP core" evidence="9">
    <location>
        <begin position="383"/>
        <end position="943"/>
    </location>
</feature>
<evidence type="ECO:0000313" key="12">
    <source>
        <dbReference type="Proteomes" id="UP000054359"/>
    </source>
</evidence>
<dbReference type="GO" id="GO:0030422">
    <property type="term" value="P:siRNA processing"/>
    <property type="evidence" value="ECO:0007669"/>
    <property type="project" value="TreeGrafter"/>
</dbReference>
<dbReference type="PANTHER" id="PTHR23079">
    <property type="entry name" value="RNA-DEPENDENT RNA POLYMERASE"/>
    <property type="match status" value="1"/>
</dbReference>
<evidence type="ECO:0000256" key="6">
    <source>
        <dbReference type="ARBA" id="ARBA00023158"/>
    </source>
</evidence>
<feature type="domain" description="RDRP C-terminal head" evidence="10">
    <location>
        <begin position="966"/>
        <end position="1099"/>
    </location>
</feature>
<keyword evidence="2 8" id="KW-0696">RNA-directed RNA polymerase</keyword>
<accession>A0A087U1Q3</accession>
<gene>
    <name evidence="11" type="ORF">X975_00967</name>
</gene>
<dbReference type="Pfam" id="PF05183">
    <property type="entry name" value="RdRP"/>
    <property type="match status" value="1"/>
</dbReference>
<feature type="non-terminal residue" evidence="11">
    <location>
        <position position="1365"/>
    </location>
</feature>
<evidence type="ECO:0000256" key="5">
    <source>
        <dbReference type="ARBA" id="ARBA00022884"/>
    </source>
</evidence>
<evidence type="ECO:0000256" key="1">
    <source>
        <dbReference type="ARBA" id="ARBA00005762"/>
    </source>
</evidence>